<keyword evidence="2" id="KW-0808">Transferase</keyword>
<dbReference type="Gene3D" id="1.20.1050.10">
    <property type="match status" value="1"/>
</dbReference>
<comment type="caution">
    <text evidence="7">The sequence shown here is derived from an EMBL/GenBank/DDBJ whole genome shotgun (WGS) entry which is preliminary data.</text>
</comment>
<dbReference type="EC" id="2.5.1.18" evidence="1"/>
<dbReference type="Pfam" id="PF02798">
    <property type="entry name" value="GST_N"/>
    <property type="match status" value="1"/>
</dbReference>
<dbReference type="SUPFAM" id="SSF52833">
    <property type="entry name" value="Thioredoxin-like"/>
    <property type="match status" value="1"/>
</dbReference>
<dbReference type="InterPro" id="IPR045074">
    <property type="entry name" value="GST_C_Tau"/>
</dbReference>
<feature type="domain" description="GST N-terminal" evidence="5">
    <location>
        <begin position="7"/>
        <end position="86"/>
    </location>
</feature>
<feature type="domain" description="GST C-terminal" evidence="6">
    <location>
        <begin position="64"/>
        <end position="202"/>
    </location>
</feature>
<dbReference type="PANTHER" id="PTHR11260">
    <property type="entry name" value="GLUTATHIONE S-TRANSFERASE, GST, SUPERFAMILY, GST DOMAIN CONTAINING"/>
    <property type="match status" value="1"/>
</dbReference>
<dbReference type="EMBL" id="JBAMMX010000007">
    <property type="protein sequence ID" value="KAK6936496.1"/>
    <property type="molecule type" value="Genomic_DNA"/>
</dbReference>
<dbReference type="InterPro" id="IPR004046">
    <property type="entry name" value="GST_C"/>
</dbReference>
<sequence>MGTAGEAKVELIGQWASPFVKRVKWVLRMKGFEYEYVEEDVRNKSERLLSTNPVHKKVPVLVHNGKPIAVSCLWMILFKGLRLAFGPNLLKTRKVLFLKGDEQEEVVKQAIEALDALEGELNAKKFFGGDQVGLVDIVLGWATIWLGVIEEVSDVKLFDSEKHPSLACWMKNFTELSVVKEDIPPRDQLVDYFDKIRNYGPSLPPPPPPPPQE</sequence>
<evidence type="ECO:0000256" key="4">
    <source>
        <dbReference type="RuleBase" id="RU003494"/>
    </source>
</evidence>
<gene>
    <name evidence="7" type="ORF">RJ641_033526</name>
</gene>
<dbReference type="GO" id="GO:0004364">
    <property type="term" value="F:glutathione transferase activity"/>
    <property type="evidence" value="ECO:0007669"/>
    <property type="project" value="UniProtKB-EC"/>
</dbReference>
<name>A0AAN8ZFV3_9MAGN</name>
<dbReference type="InterPro" id="IPR036282">
    <property type="entry name" value="Glutathione-S-Trfase_C_sf"/>
</dbReference>
<evidence type="ECO:0000313" key="8">
    <source>
        <dbReference type="Proteomes" id="UP001370490"/>
    </source>
</evidence>
<dbReference type="AlphaFoldDB" id="A0AAN8ZFV3"/>
<evidence type="ECO:0000259" key="5">
    <source>
        <dbReference type="PROSITE" id="PS50404"/>
    </source>
</evidence>
<comment type="catalytic activity">
    <reaction evidence="3">
        <text>RX + glutathione = an S-substituted glutathione + a halide anion + H(+)</text>
        <dbReference type="Rhea" id="RHEA:16437"/>
        <dbReference type="ChEBI" id="CHEBI:15378"/>
        <dbReference type="ChEBI" id="CHEBI:16042"/>
        <dbReference type="ChEBI" id="CHEBI:17792"/>
        <dbReference type="ChEBI" id="CHEBI:57925"/>
        <dbReference type="ChEBI" id="CHEBI:90779"/>
        <dbReference type="EC" id="2.5.1.18"/>
    </reaction>
</comment>
<dbReference type="GO" id="GO:0005737">
    <property type="term" value="C:cytoplasm"/>
    <property type="evidence" value="ECO:0007669"/>
    <property type="project" value="TreeGrafter"/>
</dbReference>
<protein>
    <recommendedName>
        <fullName evidence="1">glutathione transferase</fullName>
        <ecNumber evidence="1">2.5.1.18</ecNumber>
    </recommendedName>
</protein>
<dbReference type="GO" id="GO:0006749">
    <property type="term" value="P:glutathione metabolic process"/>
    <property type="evidence" value="ECO:0007669"/>
    <property type="project" value="InterPro"/>
</dbReference>
<dbReference type="PANTHER" id="PTHR11260:SF676">
    <property type="entry name" value="GLUTATHIONE S-TRANSFERASE U8"/>
    <property type="match status" value="1"/>
</dbReference>
<dbReference type="CDD" id="cd03185">
    <property type="entry name" value="GST_C_Tau"/>
    <property type="match status" value="1"/>
</dbReference>
<dbReference type="InterPro" id="IPR036249">
    <property type="entry name" value="Thioredoxin-like_sf"/>
</dbReference>
<evidence type="ECO:0000259" key="6">
    <source>
        <dbReference type="PROSITE" id="PS50405"/>
    </source>
</evidence>
<dbReference type="Pfam" id="PF00043">
    <property type="entry name" value="GST_C"/>
    <property type="match status" value="1"/>
</dbReference>
<dbReference type="PROSITE" id="PS50404">
    <property type="entry name" value="GST_NTER"/>
    <property type="match status" value="1"/>
</dbReference>
<dbReference type="Proteomes" id="UP001370490">
    <property type="component" value="Unassembled WGS sequence"/>
</dbReference>
<evidence type="ECO:0000313" key="7">
    <source>
        <dbReference type="EMBL" id="KAK6936496.1"/>
    </source>
</evidence>
<dbReference type="PROSITE" id="PS50405">
    <property type="entry name" value="GST_CTER"/>
    <property type="match status" value="1"/>
</dbReference>
<dbReference type="InterPro" id="IPR004045">
    <property type="entry name" value="Glutathione_S-Trfase_N"/>
</dbReference>
<keyword evidence="8" id="KW-1185">Reference proteome</keyword>
<evidence type="ECO:0000256" key="2">
    <source>
        <dbReference type="ARBA" id="ARBA00022679"/>
    </source>
</evidence>
<organism evidence="7 8">
    <name type="scientific">Dillenia turbinata</name>
    <dbReference type="NCBI Taxonomy" id="194707"/>
    <lineage>
        <taxon>Eukaryota</taxon>
        <taxon>Viridiplantae</taxon>
        <taxon>Streptophyta</taxon>
        <taxon>Embryophyta</taxon>
        <taxon>Tracheophyta</taxon>
        <taxon>Spermatophyta</taxon>
        <taxon>Magnoliopsida</taxon>
        <taxon>eudicotyledons</taxon>
        <taxon>Gunneridae</taxon>
        <taxon>Pentapetalae</taxon>
        <taxon>Dilleniales</taxon>
        <taxon>Dilleniaceae</taxon>
        <taxon>Dillenia</taxon>
    </lineage>
</organism>
<dbReference type="InterPro" id="IPR045073">
    <property type="entry name" value="Omega/Tau-like"/>
</dbReference>
<reference evidence="7 8" key="1">
    <citation type="submission" date="2023-12" db="EMBL/GenBank/DDBJ databases">
        <title>A high-quality genome assembly for Dillenia turbinata (Dilleniales).</title>
        <authorList>
            <person name="Chanderbali A."/>
        </authorList>
    </citation>
    <scope>NUCLEOTIDE SEQUENCE [LARGE SCALE GENOMIC DNA]</scope>
    <source>
        <strain evidence="7">LSX21</strain>
        <tissue evidence="7">Leaf</tissue>
    </source>
</reference>
<comment type="similarity">
    <text evidence="4">Belongs to the GST superfamily.</text>
</comment>
<evidence type="ECO:0000256" key="3">
    <source>
        <dbReference type="ARBA" id="ARBA00047960"/>
    </source>
</evidence>
<accession>A0AAN8ZFV3</accession>
<evidence type="ECO:0000256" key="1">
    <source>
        <dbReference type="ARBA" id="ARBA00012452"/>
    </source>
</evidence>
<dbReference type="Gene3D" id="3.40.30.10">
    <property type="entry name" value="Glutaredoxin"/>
    <property type="match status" value="1"/>
</dbReference>
<dbReference type="SUPFAM" id="SSF47616">
    <property type="entry name" value="GST C-terminal domain-like"/>
    <property type="match status" value="1"/>
</dbReference>
<proteinExistence type="inferred from homology"/>
<dbReference type="InterPro" id="IPR010987">
    <property type="entry name" value="Glutathione-S-Trfase_C-like"/>
</dbReference>